<dbReference type="KEGG" id="vg:80399887"/>
<organism evidence="2 3">
    <name type="scientific">ssRNA phage SRR6960802_3</name>
    <dbReference type="NCBI Taxonomy" id="2786609"/>
    <lineage>
        <taxon>Viruses</taxon>
        <taxon>Riboviria</taxon>
        <taxon>Orthornavirae</taxon>
        <taxon>Lenarviricota</taxon>
        <taxon>Leviviricetes</taxon>
        <taxon>Timlovirales</taxon>
        <taxon>Steitzviridae</taxon>
        <taxon>Gahmegovirus</taxon>
        <taxon>Gahmegovirus lutivicinum</taxon>
    </lineage>
</organism>
<dbReference type="Proteomes" id="UP000682100">
    <property type="component" value="Segment"/>
</dbReference>
<feature type="transmembrane region" description="Helical" evidence="1">
    <location>
        <begin position="20"/>
        <end position="44"/>
    </location>
</feature>
<proteinExistence type="predicted"/>
<accession>A0A8S5L0T9</accession>
<evidence type="ECO:0000313" key="2">
    <source>
        <dbReference type="EMBL" id="DAD51052.1"/>
    </source>
</evidence>
<keyword evidence="3" id="KW-1185">Reference proteome</keyword>
<keyword evidence="1" id="KW-1133">Transmembrane helix</keyword>
<gene>
    <name evidence="2" type="primary">SRR6960802_3_4</name>
</gene>
<dbReference type="RefSeq" id="YP_010771488.1">
    <property type="nucleotide sequence ID" value="NC_074297.1"/>
</dbReference>
<dbReference type="GeneID" id="80399887"/>
<reference evidence="2" key="1">
    <citation type="submission" date="2020-09" db="EMBL/GenBank/DDBJ databases">
        <title>Leviviricetes taxonomy.</title>
        <authorList>
            <person name="Stockdale S.R."/>
            <person name="Callanan J."/>
            <person name="Adriaenssens E.M."/>
            <person name="Kuhn J.H."/>
            <person name="Rumnieks J."/>
            <person name="Shkoporov A."/>
            <person name="Draper L.A."/>
            <person name="Ross P."/>
            <person name="Hill C."/>
        </authorList>
    </citation>
    <scope>NUCLEOTIDE SEQUENCE</scope>
</reference>
<evidence type="ECO:0000256" key="1">
    <source>
        <dbReference type="SAM" id="Phobius"/>
    </source>
</evidence>
<keyword evidence="1" id="KW-0472">Membrane</keyword>
<sequence length="45" mass="4992">MAEEPRRAMELDTTPRYALYLLALIGSMGFGFVLLAIVFALGILF</sequence>
<dbReference type="EMBL" id="BK013704">
    <property type="protein sequence ID" value="DAD51052.1"/>
    <property type="molecule type" value="Genomic_RNA"/>
</dbReference>
<protein>
    <submittedName>
        <fullName evidence="2">Uncharacterized protein</fullName>
    </submittedName>
</protein>
<name>A0A8S5L0T9_9VIRU</name>
<evidence type="ECO:0000313" key="3">
    <source>
        <dbReference type="Proteomes" id="UP000682100"/>
    </source>
</evidence>
<keyword evidence="1" id="KW-0812">Transmembrane</keyword>